<keyword evidence="13" id="KW-0961">Cell wall biogenesis/degradation</keyword>
<evidence type="ECO:0000256" key="8">
    <source>
        <dbReference type="ARBA" id="ARBA00022960"/>
    </source>
</evidence>
<comment type="pathway">
    <text evidence="2">Cell wall biogenesis; peptidoglycan biosynthesis.</text>
</comment>
<name>A0A437QJD5_9PROT</name>
<evidence type="ECO:0000256" key="14">
    <source>
        <dbReference type="ARBA" id="ARBA00032370"/>
    </source>
</evidence>
<feature type="transmembrane region" description="Helical" evidence="21">
    <location>
        <begin position="305"/>
        <end position="323"/>
    </location>
</feature>
<proteinExistence type="inferred from homology"/>
<dbReference type="EC" id="2.4.99.28" evidence="19"/>
<evidence type="ECO:0000256" key="4">
    <source>
        <dbReference type="ARBA" id="ARBA00022618"/>
    </source>
</evidence>
<evidence type="ECO:0000256" key="6">
    <source>
        <dbReference type="ARBA" id="ARBA00022679"/>
    </source>
</evidence>
<evidence type="ECO:0000256" key="21">
    <source>
        <dbReference type="SAM" id="Phobius"/>
    </source>
</evidence>
<evidence type="ECO:0000256" key="2">
    <source>
        <dbReference type="ARBA" id="ARBA00004752"/>
    </source>
</evidence>
<dbReference type="OrthoDB" id="9768187at2"/>
<dbReference type="NCBIfam" id="TIGR02614">
    <property type="entry name" value="ftsW"/>
    <property type="match status" value="1"/>
</dbReference>
<evidence type="ECO:0000256" key="16">
    <source>
        <dbReference type="ARBA" id="ARBA00038053"/>
    </source>
</evidence>
<feature type="transmembrane region" description="Helical" evidence="21">
    <location>
        <begin position="61"/>
        <end position="79"/>
    </location>
</feature>
<dbReference type="EMBL" id="SADE01000003">
    <property type="protein sequence ID" value="RVU34614.1"/>
    <property type="molecule type" value="Genomic_DNA"/>
</dbReference>
<dbReference type="InterPro" id="IPR013437">
    <property type="entry name" value="FtsW"/>
</dbReference>
<sequence length="375" mass="40427">MMHFARNDTSILGNWWWTVDRWLLGAVVLLGALGLLLTTTASPPVAERINVDSFHFVKKQAFMLAPALFTIIGVSLLNLKQIRRLALVVFVGALVLMVAAILFGTEIKGATRWISLGGLTIQPSEFAKPAFAVLAGWILAARRMGEDVPGYAISAALCVLVVGLLALQPDIGQAFVVCSIWFTQLFIAGLSMSFVIFAVLGGLAALVAAYYIFPHVATRIDRFLDPQAHDSYQIDKAMEAFQSGGIMGRGPGEGIVKQSLPDGHADFIFAVAGEEFGLFACMFIVAIFVFVVVRGLSRLLQDNDMFVVLAATGLIVQFALQALVNMASTLSLIPTKGMTLPFISYGGSSLLALALGMGMLLALTRRRPEIASWRD</sequence>
<dbReference type="GO" id="GO:0071555">
    <property type="term" value="P:cell wall organization"/>
    <property type="evidence" value="ECO:0007669"/>
    <property type="project" value="UniProtKB-KW"/>
</dbReference>
<feature type="transmembrane region" description="Helical" evidence="21">
    <location>
        <begin position="343"/>
        <end position="364"/>
    </location>
</feature>
<keyword evidence="8" id="KW-0133">Cell shape</keyword>
<keyword evidence="10 21" id="KW-1133">Transmembrane helix</keyword>
<keyword evidence="5" id="KW-0328">Glycosyltransferase</keyword>
<keyword evidence="9" id="KW-0573">Peptidoglycan synthesis</keyword>
<dbReference type="GO" id="GO:0015648">
    <property type="term" value="F:lipid-linked peptidoglycan transporter activity"/>
    <property type="evidence" value="ECO:0007669"/>
    <property type="project" value="TreeGrafter"/>
</dbReference>
<accession>A0A437QJD5</accession>
<comment type="subcellular location">
    <subcellularLocation>
        <location evidence="1">Cell membrane</location>
        <topology evidence="1">Multi-pass membrane protein</topology>
    </subcellularLocation>
</comment>
<dbReference type="GO" id="GO:0005886">
    <property type="term" value="C:plasma membrane"/>
    <property type="evidence" value="ECO:0007669"/>
    <property type="project" value="UniProtKB-SubCell"/>
</dbReference>
<evidence type="ECO:0000256" key="15">
    <source>
        <dbReference type="ARBA" id="ARBA00033270"/>
    </source>
</evidence>
<evidence type="ECO:0000256" key="5">
    <source>
        <dbReference type="ARBA" id="ARBA00022676"/>
    </source>
</evidence>
<evidence type="ECO:0000256" key="9">
    <source>
        <dbReference type="ARBA" id="ARBA00022984"/>
    </source>
</evidence>
<evidence type="ECO:0000256" key="12">
    <source>
        <dbReference type="ARBA" id="ARBA00023306"/>
    </source>
</evidence>
<dbReference type="GO" id="GO:0051301">
    <property type="term" value="P:cell division"/>
    <property type="evidence" value="ECO:0007669"/>
    <property type="project" value="UniProtKB-KW"/>
</dbReference>
<evidence type="ECO:0000256" key="18">
    <source>
        <dbReference type="ARBA" id="ARBA00041418"/>
    </source>
</evidence>
<dbReference type="PANTHER" id="PTHR30474:SF2">
    <property type="entry name" value="PEPTIDOGLYCAN GLYCOSYLTRANSFERASE FTSW-RELATED"/>
    <property type="match status" value="1"/>
</dbReference>
<feature type="transmembrane region" description="Helical" evidence="21">
    <location>
        <begin position="150"/>
        <end position="168"/>
    </location>
</feature>
<evidence type="ECO:0000256" key="3">
    <source>
        <dbReference type="ARBA" id="ARBA00022475"/>
    </source>
</evidence>
<evidence type="ECO:0000256" key="13">
    <source>
        <dbReference type="ARBA" id="ARBA00023316"/>
    </source>
</evidence>
<dbReference type="PANTHER" id="PTHR30474">
    <property type="entry name" value="CELL CYCLE PROTEIN"/>
    <property type="match status" value="1"/>
</dbReference>
<keyword evidence="6" id="KW-0808">Transferase</keyword>
<dbReference type="GO" id="GO:0009252">
    <property type="term" value="P:peptidoglycan biosynthetic process"/>
    <property type="evidence" value="ECO:0007669"/>
    <property type="project" value="UniProtKB-KW"/>
</dbReference>
<comment type="caution">
    <text evidence="22">The sequence shown here is derived from an EMBL/GenBank/DDBJ whole genome shotgun (WGS) entry which is preliminary data.</text>
</comment>
<evidence type="ECO:0000256" key="11">
    <source>
        <dbReference type="ARBA" id="ARBA00023136"/>
    </source>
</evidence>
<protein>
    <recommendedName>
        <fullName evidence="17">Probable peptidoglycan glycosyltransferase FtsW</fullName>
        <ecNumber evidence="19">2.4.99.28</ecNumber>
    </recommendedName>
    <alternativeName>
        <fullName evidence="18">Cell division protein FtsW</fullName>
    </alternativeName>
    <alternativeName>
        <fullName evidence="15">Cell wall polymerase</fullName>
    </alternativeName>
    <alternativeName>
        <fullName evidence="14">Peptidoglycan polymerase</fullName>
    </alternativeName>
</protein>
<dbReference type="Pfam" id="PF01098">
    <property type="entry name" value="FTSW_RODA_SPOVE"/>
    <property type="match status" value="1"/>
</dbReference>
<evidence type="ECO:0000256" key="10">
    <source>
        <dbReference type="ARBA" id="ARBA00022989"/>
    </source>
</evidence>
<dbReference type="Proteomes" id="UP000287447">
    <property type="component" value="Unassembled WGS sequence"/>
</dbReference>
<feature type="transmembrane region" description="Helical" evidence="21">
    <location>
        <begin position="126"/>
        <end position="144"/>
    </location>
</feature>
<evidence type="ECO:0000313" key="22">
    <source>
        <dbReference type="EMBL" id="RVU34614.1"/>
    </source>
</evidence>
<keyword evidence="12" id="KW-0131">Cell cycle</keyword>
<evidence type="ECO:0000256" key="20">
    <source>
        <dbReference type="ARBA" id="ARBA00049902"/>
    </source>
</evidence>
<keyword evidence="7 21" id="KW-0812">Transmembrane</keyword>
<keyword evidence="4" id="KW-0132">Cell division</keyword>
<dbReference type="GO" id="GO:0008360">
    <property type="term" value="P:regulation of cell shape"/>
    <property type="evidence" value="ECO:0007669"/>
    <property type="project" value="UniProtKB-KW"/>
</dbReference>
<dbReference type="InterPro" id="IPR001182">
    <property type="entry name" value="FtsW/RodA"/>
</dbReference>
<evidence type="ECO:0000256" key="7">
    <source>
        <dbReference type="ARBA" id="ARBA00022692"/>
    </source>
</evidence>
<evidence type="ECO:0000256" key="17">
    <source>
        <dbReference type="ARBA" id="ARBA00041185"/>
    </source>
</evidence>
<dbReference type="GO" id="GO:0032153">
    <property type="term" value="C:cell division site"/>
    <property type="evidence" value="ECO:0007669"/>
    <property type="project" value="TreeGrafter"/>
</dbReference>
<dbReference type="GO" id="GO:0008955">
    <property type="term" value="F:peptidoglycan glycosyltransferase activity"/>
    <property type="evidence" value="ECO:0007669"/>
    <property type="project" value="UniProtKB-EC"/>
</dbReference>
<keyword evidence="3" id="KW-1003">Cell membrane</keyword>
<organism evidence="22 23">
    <name type="scientific">Hwanghaeella grinnelliae</name>
    <dbReference type="NCBI Taxonomy" id="2500179"/>
    <lineage>
        <taxon>Bacteria</taxon>
        <taxon>Pseudomonadati</taxon>
        <taxon>Pseudomonadota</taxon>
        <taxon>Alphaproteobacteria</taxon>
        <taxon>Rhodospirillales</taxon>
        <taxon>Rhodospirillaceae</taxon>
        <taxon>Hwanghaeella</taxon>
    </lineage>
</organism>
<gene>
    <name evidence="22" type="primary">ftsW</name>
    <name evidence="22" type="ORF">EOI86_17295</name>
</gene>
<feature type="transmembrane region" description="Helical" evidence="21">
    <location>
        <begin position="85"/>
        <end position="105"/>
    </location>
</feature>
<evidence type="ECO:0000313" key="23">
    <source>
        <dbReference type="Proteomes" id="UP000287447"/>
    </source>
</evidence>
<feature type="transmembrane region" description="Helical" evidence="21">
    <location>
        <begin position="276"/>
        <end position="293"/>
    </location>
</feature>
<comment type="catalytic activity">
    <reaction evidence="20">
        <text>[GlcNAc-(1-&gt;4)-Mur2Ac(oyl-L-Ala-gamma-D-Glu-L-Lys-D-Ala-D-Ala)](n)-di-trans,octa-cis-undecaprenyl diphosphate + beta-D-GlcNAc-(1-&gt;4)-Mur2Ac(oyl-L-Ala-gamma-D-Glu-L-Lys-D-Ala-D-Ala)-di-trans,octa-cis-undecaprenyl diphosphate = [GlcNAc-(1-&gt;4)-Mur2Ac(oyl-L-Ala-gamma-D-Glu-L-Lys-D-Ala-D-Ala)](n+1)-di-trans,octa-cis-undecaprenyl diphosphate + di-trans,octa-cis-undecaprenyl diphosphate + H(+)</text>
        <dbReference type="Rhea" id="RHEA:23708"/>
        <dbReference type="Rhea" id="RHEA-COMP:9602"/>
        <dbReference type="Rhea" id="RHEA-COMP:9603"/>
        <dbReference type="ChEBI" id="CHEBI:15378"/>
        <dbReference type="ChEBI" id="CHEBI:58405"/>
        <dbReference type="ChEBI" id="CHEBI:60033"/>
        <dbReference type="ChEBI" id="CHEBI:78435"/>
        <dbReference type="EC" id="2.4.99.28"/>
    </reaction>
</comment>
<feature type="transmembrane region" description="Helical" evidence="21">
    <location>
        <begin position="180"/>
        <end position="213"/>
    </location>
</feature>
<keyword evidence="23" id="KW-1185">Reference proteome</keyword>
<feature type="transmembrane region" description="Helical" evidence="21">
    <location>
        <begin position="22"/>
        <end position="41"/>
    </location>
</feature>
<comment type="similarity">
    <text evidence="16">Belongs to the SEDS family. FtsW subfamily.</text>
</comment>
<evidence type="ECO:0000256" key="19">
    <source>
        <dbReference type="ARBA" id="ARBA00044770"/>
    </source>
</evidence>
<keyword evidence="11 21" id="KW-0472">Membrane</keyword>
<dbReference type="RefSeq" id="WP_127766600.1">
    <property type="nucleotide sequence ID" value="NZ_SADE01000003.1"/>
</dbReference>
<reference evidence="23" key="1">
    <citation type="submission" date="2019-01" db="EMBL/GenBank/DDBJ databases">
        <title>Gri0909 isolated from a small marine red alga.</title>
        <authorList>
            <person name="Kim J."/>
            <person name="Jeong S.E."/>
            <person name="Jeon C.O."/>
        </authorList>
    </citation>
    <scope>NUCLEOTIDE SEQUENCE [LARGE SCALE GENOMIC DNA]</scope>
    <source>
        <strain evidence="23">Gri0909</strain>
    </source>
</reference>
<evidence type="ECO:0000256" key="1">
    <source>
        <dbReference type="ARBA" id="ARBA00004651"/>
    </source>
</evidence>
<dbReference type="AlphaFoldDB" id="A0A437QJD5"/>